<dbReference type="PROSITE" id="PS00134">
    <property type="entry name" value="TRYPSIN_HIS"/>
    <property type="match status" value="1"/>
</dbReference>
<evidence type="ECO:0000313" key="2">
    <source>
        <dbReference type="EnsemblMetazoa" id="AARA009038-PA"/>
    </source>
</evidence>
<dbReference type="EnsemblMetazoa" id="AARA009038-RA">
    <property type="protein sequence ID" value="AARA009038-PA"/>
    <property type="gene ID" value="AARA009038"/>
</dbReference>
<dbReference type="InterPro" id="IPR043504">
    <property type="entry name" value="Peptidase_S1_PA_chymotrypsin"/>
</dbReference>
<dbReference type="AlphaFoldDB" id="A0A182I636"/>
<dbReference type="PANTHER" id="PTHR24260:SF145">
    <property type="entry name" value="FI17609P1-RELATED"/>
    <property type="match status" value="1"/>
</dbReference>
<dbReference type="SMART" id="SM00020">
    <property type="entry name" value="Tryp_SPc"/>
    <property type="match status" value="1"/>
</dbReference>
<dbReference type="Gene3D" id="2.40.10.10">
    <property type="entry name" value="Trypsin-like serine proteases"/>
    <property type="match status" value="4"/>
</dbReference>
<dbReference type="Proteomes" id="UP000075840">
    <property type="component" value="Unassembled WGS sequence"/>
</dbReference>
<dbReference type="PANTHER" id="PTHR24260">
    <property type="match status" value="1"/>
</dbReference>
<dbReference type="InterPro" id="IPR018114">
    <property type="entry name" value="TRYPSIN_HIS"/>
</dbReference>
<dbReference type="InterPro" id="IPR009003">
    <property type="entry name" value="Peptidase_S1_PA"/>
</dbReference>
<dbReference type="SUPFAM" id="SSF50494">
    <property type="entry name" value="Trypsin-like serine proteases"/>
    <property type="match status" value="2"/>
</dbReference>
<dbReference type="VEuPathDB" id="VectorBase:AARA009038"/>
<sequence length="489" mass="55348">MVHGTGPWHVCFAGLFSILLLHNVRYSFAQDELHINDYNDNECGERMVKRKGLVKGGYSTQPGDWPWHVALYHRGINSAGFEYACGGSIVHRYMVVTAAHCVTLATSHNTIGTTLNEARMPVVDSWTCLASDRAFFGKFIQSKAFCAGYKNGTGVCNGDSGGGMFFHFQNRWYLKGVVSFSNTNDYSGVCNLKQYIGFTDASQYIDWVYNNTPISGIDDPILRHPNIRLINQGSCGRNEHMEELDENRKPILNQYPWMAILANPTTTEYVPCNGVLLNRNYVLAGNCWQITAGEEVIVTLGDYDTSRTKDCIDEDRSCVPAVQTVYVSQIIRKDDLALVRLAVPADIGGRENIEAICLPVTPEQRDRLYNRYIMTGWKESGTDSTFLQRALLDVVHTKQCWAEYQESYHEFRGSDQMDSRIICARNLNNRSRSPQCNDYQPGSAIQAIDQKSDRYLLYGLQVGIGYCEVPEQYKAISKYLLWILDNIRR</sequence>
<evidence type="ECO:0000256" key="1">
    <source>
        <dbReference type="ARBA" id="ARBA00024195"/>
    </source>
</evidence>
<proteinExistence type="inferred from homology"/>
<evidence type="ECO:0000313" key="3">
    <source>
        <dbReference type="Proteomes" id="UP000075840"/>
    </source>
</evidence>
<protein>
    <submittedName>
        <fullName evidence="2">Uncharacterized protein</fullName>
    </submittedName>
</protein>
<dbReference type="VEuPathDB" id="VectorBase:AARA21_013486"/>
<dbReference type="GO" id="GO:0006508">
    <property type="term" value="P:proteolysis"/>
    <property type="evidence" value="ECO:0007669"/>
    <property type="project" value="InterPro"/>
</dbReference>
<dbReference type="EMBL" id="APCN01003555">
    <property type="status" value="NOT_ANNOTATED_CDS"/>
    <property type="molecule type" value="Genomic_DNA"/>
</dbReference>
<name>A0A182I636_ANOAR</name>
<keyword evidence="3" id="KW-1185">Reference proteome</keyword>
<organism evidence="2 3">
    <name type="scientific">Anopheles arabiensis</name>
    <name type="common">Mosquito</name>
    <dbReference type="NCBI Taxonomy" id="7173"/>
    <lineage>
        <taxon>Eukaryota</taxon>
        <taxon>Metazoa</taxon>
        <taxon>Ecdysozoa</taxon>
        <taxon>Arthropoda</taxon>
        <taxon>Hexapoda</taxon>
        <taxon>Insecta</taxon>
        <taxon>Pterygota</taxon>
        <taxon>Neoptera</taxon>
        <taxon>Endopterygota</taxon>
        <taxon>Diptera</taxon>
        <taxon>Nematocera</taxon>
        <taxon>Culicoidea</taxon>
        <taxon>Culicidae</taxon>
        <taxon>Anophelinae</taxon>
        <taxon>Anopheles</taxon>
    </lineage>
</organism>
<dbReference type="InterPro" id="IPR051333">
    <property type="entry name" value="CLIP_Serine_Protease"/>
</dbReference>
<comment type="similarity">
    <text evidence="1">Belongs to the peptidase S1 family. CLIP subfamily.</text>
</comment>
<accession>A0A182I636</accession>
<reference evidence="2" key="1">
    <citation type="submission" date="2022-08" db="UniProtKB">
        <authorList>
            <consortium name="EnsemblMetazoa"/>
        </authorList>
    </citation>
    <scope>IDENTIFICATION</scope>
    <source>
        <strain evidence="2">Dongola</strain>
    </source>
</reference>
<dbReference type="VEuPathDB" id="VectorBase:AARA21_003160"/>
<dbReference type="InterPro" id="IPR001254">
    <property type="entry name" value="Trypsin_dom"/>
</dbReference>
<dbReference type="GO" id="GO:0004252">
    <property type="term" value="F:serine-type endopeptidase activity"/>
    <property type="evidence" value="ECO:0007669"/>
    <property type="project" value="InterPro"/>
</dbReference>
<dbReference type="PROSITE" id="PS50240">
    <property type="entry name" value="TRYPSIN_DOM"/>
    <property type="match status" value="1"/>
</dbReference>
<dbReference type="Pfam" id="PF00089">
    <property type="entry name" value="Trypsin"/>
    <property type="match status" value="3"/>
</dbReference>